<dbReference type="Proteomes" id="UP000481033">
    <property type="component" value="Unassembled WGS sequence"/>
</dbReference>
<dbReference type="RefSeq" id="WP_163659103.1">
    <property type="nucleotide sequence ID" value="NZ_QXHD01000004.1"/>
</dbReference>
<dbReference type="PANTHER" id="PTHR36121">
    <property type="entry name" value="PROTEIN SXY"/>
    <property type="match status" value="1"/>
</dbReference>
<dbReference type="SUPFAM" id="SSF159894">
    <property type="entry name" value="YgaC/TfoX-N like"/>
    <property type="match status" value="1"/>
</dbReference>
<dbReference type="Pfam" id="PF04993">
    <property type="entry name" value="TfoX_N"/>
    <property type="match status" value="1"/>
</dbReference>
<protein>
    <submittedName>
        <fullName evidence="2">TfoX family protein</fullName>
    </submittedName>
</protein>
<evidence type="ECO:0000313" key="2">
    <source>
        <dbReference type="EMBL" id="NEZ57501.1"/>
    </source>
</evidence>
<name>A0A6M0RP97_9CYAN</name>
<comment type="caution">
    <text evidence="2">The sequence shown here is derived from an EMBL/GenBank/DDBJ whole genome shotgun (WGS) entry which is preliminary data.</text>
</comment>
<dbReference type="InterPro" id="IPR007076">
    <property type="entry name" value="TfoX_N"/>
</dbReference>
<gene>
    <name evidence="2" type="ORF">DXZ20_17830</name>
</gene>
<dbReference type="Gene3D" id="3.30.1460.30">
    <property type="entry name" value="YgaC/TfoX-N like chaperone"/>
    <property type="match status" value="1"/>
</dbReference>
<proteinExistence type="predicted"/>
<dbReference type="InterPro" id="IPR047525">
    <property type="entry name" value="TfoX-like"/>
</dbReference>
<organism evidence="2 3">
    <name type="scientific">Adonisia turfae CCMR0081</name>
    <dbReference type="NCBI Taxonomy" id="2292702"/>
    <lineage>
        <taxon>Bacteria</taxon>
        <taxon>Bacillati</taxon>
        <taxon>Cyanobacteriota</taxon>
        <taxon>Adonisia</taxon>
        <taxon>Adonisia turfae</taxon>
    </lineage>
</organism>
<dbReference type="EMBL" id="QXHD01000004">
    <property type="protein sequence ID" value="NEZ57501.1"/>
    <property type="molecule type" value="Genomic_DNA"/>
</dbReference>
<keyword evidence="3" id="KW-1185">Reference proteome</keyword>
<dbReference type="PANTHER" id="PTHR36121:SF1">
    <property type="entry name" value="PROTEIN SXY"/>
    <property type="match status" value="1"/>
</dbReference>
<feature type="domain" description="TfoX N-terminal" evidence="1">
    <location>
        <begin position="16"/>
        <end position="107"/>
    </location>
</feature>
<sequence>MPSPETMAFKDRIVHQLNQVAPVTARSMFGGYGLYADGIMFALIAYETLYFKVDDDNLVDYLEADMGPFHYERHGKTIQMSYYQLPKTVLEEPVELLNWIEKAQAAARRSKKPKKVKKRKQP</sequence>
<evidence type="ECO:0000313" key="3">
    <source>
        <dbReference type="Proteomes" id="UP000481033"/>
    </source>
</evidence>
<reference evidence="2 3" key="1">
    <citation type="journal article" date="2020" name="Microb. Ecol.">
        <title>Ecogenomics of the Marine Benthic Filamentous Cyanobacterium Adonisia.</title>
        <authorList>
            <person name="Walter J.M."/>
            <person name="Coutinho F.H."/>
            <person name="Leomil L."/>
            <person name="Hargreaves P.I."/>
            <person name="Campeao M.E."/>
            <person name="Vieira V.V."/>
            <person name="Silva B.S."/>
            <person name="Fistarol G.O."/>
            <person name="Salomon P.S."/>
            <person name="Sawabe T."/>
            <person name="Mino S."/>
            <person name="Hosokawa M."/>
            <person name="Miyashita H."/>
            <person name="Maruyama F."/>
            <person name="van Verk M.C."/>
            <person name="Dutilh B.E."/>
            <person name="Thompson C.C."/>
            <person name="Thompson F.L."/>
        </authorList>
    </citation>
    <scope>NUCLEOTIDE SEQUENCE [LARGE SCALE GENOMIC DNA]</scope>
    <source>
        <strain evidence="2 3">CCMR0081</strain>
    </source>
</reference>
<accession>A0A6M0RP97</accession>
<evidence type="ECO:0000259" key="1">
    <source>
        <dbReference type="Pfam" id="PF04993"/>
    </source>
</evidence>
<dbReference type="AlphaFoldDB" id="A0A6M0RP97"/>